<proteinExistence type="predicted"/>
<reference evidence="2" key="1">
    <citation type="submission" date="2016-06" db="EMBL/GenBank/DDBJ databases">
        <authorList>
            <person name="Varghese N."/>
            <person name="Submissions Spin"/>
        </authorList>
    </citation>
    <scope>NUCLEOTIDE SEQUENCE [LARGE SCALE GENOMIC DNA]</scope>
    <source>
        <strain evidence="2">DSM 44983</strain>
    </source>
</reference>
<dbReference type="Proteomes" id="UP000198226">
    <property type="component" value="Chromosome I"/>
</dbReference>
<dbReference type="OrthoDB" id="3405053at2"/>
<accession>A0A120F985</accession>
<dbReference type="AlphaFoldDB" id="A0A120F985"/>
<sequence length="69" mass="7886">MSLLQRIHARRTPRPTTRYVNRFVVGTPAELATLLKLAADNGILAFASAPVPLPDDPTRFRRYLRLRTR</sequence>
<gene>
    <name evidence="1" type="ORF">GA0070623_0347</name>
</gene>
<evidence type="ECO:0000313" key="2">
    <source>
        <dbReference type="Proteomes" id="UP000198226"/>
    </source>
</evidence>
<dbReference type="EMBL" id="LT607752">
    <property type="protein sequence ID" value="SCG37732.1"/>
    <property type="molecule type" value="Genomic_DNA"/>
</dbReference>
<evidence type="ECO:0000313" key="1">
    <source>
        <dbReference type="EMBL" id="SCG37732.1"/>
    </source>
</evidence>
<keyword evidence="2" id="KW-1185">Reference proteome</keyword>
<name>A0A120F985_9ACTN</name>
<dbReference type="RefSeq" id="WP_067305555.1">
    <property type="nucleotide sequence ID" value="NZ_LRMV01000033.1"/>
</dbReference>
<protein>
    <submittedName>
        <fullName evidence="1">Uncharacterized protein</fullName>
    </submittedName>
</protein>
<organism evidence="1 2">
    <name type="scientific">Micromonospora rifamycinica</name>
    <dbReference type="NCBI Taxonomy" id="291594"/>
    <lineage>
        <taxon>Bacteria</taxon>
        <taxon>Bacillati</taxon>
        <taxon>Actinomycetota</taxon>
        <taxon>Actinomycetes</taxon>
        <taxon>Micromonosporales</taxon>
        <taxon>Micromonosporaceae</taxon>
        <taxon>Micromonospora</taxon>
    </lineage>
</organism>